<dbReference type="AlphaFoldDB" id="A0AAD3RWY6"/>
<dbReference type="Pfam" id="PF00004">
    <property type="entry name" value="AAA"/>
    <property type="match status" value="2"/>
</dbReference>
<dbReference type="PROSITE" id="PS00674">
    <property type="entry name" value="AAA"/>
    <property type="match status" value="2"/>
</dbReference>
<feature type="region of interest" description="Disordered" evidence="6">
    <location>
        <begin position="123"/>
        <end position="142"/>
    </location>
</feature>
<name>A0AAD3RWY6_NEPGR</name>
<dbReference type="FunFam" id="3.40.50.300:FF:000567">
    <property type="entry name" value="ATPase, AAA family protein"/>
    <property type="match status" value="1"/>
</dbReference>
<evidence type="ECO:0000256" key="4">
    <source>
        <dbReference type="ARBA" id="ARBA00022741"/>
    </source>
</evidence>
<accession>A0AAD3RWY6</accession>
<gene>
    <name evidence="8" type="ORF">Nepgr_001363</name>
</gene>
<protein>
    <recommendedName>
        <fullName evidence="7">AAA+ ATPase domain-containing protein</fullName>
    </recommendedName>
</protein>
<dbReference type="InterPro" id="IPR055278">
    <property type="entry name" value="CDC48c"/>
</dbReference>
<dbReference type="FunFam" id="3.40.50.300:FF:000365">
    <property type="entry name" value="Ribosome biogenesis ATPase RIX7"/>
    <property type="match status" value="1"/>
</dbReference>
<dbReference type="FunFam" id="1.10.8.60:FF:000109">
    <property type="entry name" value="Cell division control protein 48 homolog C"/>
    <property type="match status" value="1"/>
</dbReference>
<dbReference type="SMART" id="SM00382">
    <property type="entry name" value="AAA"/>
    <property type="match status" value="2"/>
</dbReference>
<feature type="domain" description="AAA+ ATPase" evidence="7">
    <location>
        <begin position="569"/>
        <end position="705"/>
    </location>
</feature>
<keyword evidence="9" id="KW-1185">Reference proteome</keyword>
<keyword evidence="4" id="KW-0547">Nucleotide-binding</keyword>
<dbReference type="InterPro" id="IPR031996">
    <property type="entry name" value="NVL2_nucleolin-bd"/>
</dbReference>
<dbReference type="InterPro" id="IPR041569">
    <property type="entry name" value="AAA_lid_3"/>
</dbReference>
<evidence type="ECO:0000256" key="6">
    <source>
        <dbReference type="SAM" id="MobiDB-lite"/>
    </source>
</evidence>
<keyword evidence="5" id="KW-0067">ATP-binding</keyword>
<dbReference type="Gene3D" id="3.40.50.300">
    <property type="entry name" value="P-loop containing nucleotide triphosphate hydrolases"/>
    <property type="match status" value="2"/>
</dbReference>
<dbReference type="SUPFAM" id="SSF52540">
    <property type="entry name" value="P-loop containing nucleoside triphosphate hydrolases"/>
    <property type="match status" value="2"/>
</dbReference>
<evidence type="ECO:0000313" key="8">
    <source>
        <dbReference type="EMBL" id="GMG99523.1"/>
    </source>
</evidence>
<proteinExistence type="inferred from homology"/>
<organism evidence="8 9">
    <name type="scientific">Nepenthes gracilis</name>
    <name type="common">Slender pitcher plant</name>
    <dbReference type="NCBI Taxonomy" id="150966"/>
    <lineage>
        <taxon>Eukaryota</taxon>
        <taxon>Viridiplantae</taxon>
        <taxon>Streptophyta</taxon>
        <taxon>Embryophyta</taxon>
        <taxon>Tracheophyta</taxon>
        <taxon>Spermatophyta</taxon>
        <taxon>Magnoliopsida</taxon>
        <taxon>eudicotyledons</taxon>
        <taxon>Gunneridae</taxon>
        <taxon>Pentapetalae</taxon>
        <taxon>Caryophyllales</taxon>
        <taxon>Nepenthaceae</taxon>
        <taxon>Nepenthes</taxon>
    </lineage>
</organism>
<sequence>MGKKSGVRSRASPSLGDLLLRRIEDCNNKYRTVDDVVSHLRSRYPEYGRIKQQPFLKRVQEALDRSQHKDKTPGKPYCQIDEVSSVDVEAQELQTPLRKKLKKTDEREEKLIRKENDYIRRKERDRFRPSSTSSEFDSDSVGDVSTSEEAIYGEKVEPQFDLMKSMLRESYGGPKAVESKFVEKNLEIDDASKQKDVAVMGGDGVGRMSFRNVVIGGIGSKGLGEGAEVKGKEGPRFSDLGGMSGVLEELKMEVIVPLYCPQLPRWLGVRPMAGILLHGPPGCGKTKVAHAIANETGVPFYQISATEVVSGVSGASEENIRELFSRAYRTAPSIVFIDEIDAIASKRENLQREMERRIVTQLMTCMDESHRLVNSENTESRPGYVLVIGATNRPDAVDPALRRPGRFDREIVLGVPDENARVEILSVLTRNLRLEGEFDLVKIARVTPGFVGADLSALCNKAGNLAMQRIIELRRSTLSEESMDGEDTEEWWRKPWLPEEMEKLSITMADFEEAARMVQPSSRREGFSMIPNVKWEDVGGLNMLRQEFERYVVRRIKHPEDYEEFGVDLETGFLLYGPPGCGKTLIAKAVANEAGANFIHIKGPELLNKYVGESELAVRMIFSRARTCSPCILFFDEIDALTTKRGKEGGWVVERLLNQLLIELDGAEQRHGVYVIGATNRPEVMDRALLRPGRFGKLLYVPLPTPDERGLILKALGRRKPIDPSVDLLAMGKNTGCENLSGADLAALMNEAAMAALEEKLTSEISNSDASSPCTIKATHFEQALSKVTPSVSEKQKLYYEHLSQSLGGA</sequence>
<evidence type="ECO:0000313" key="9">
    <source>
        <dbReference type="Proteomes" id="UP001279734"/>
    </source>
</evidence>
<dbReference type="PANTHER" id="PTHR48470">
    <property type="entry name" value="CELL DIVISION CONTROL PROTEIN 48 C ISOFORM 1"/>
    <property type="match status" value="1"/>
</dbReference>
<comment type="subcellular location">
    <subcellularLocation>
        <location evidence="1">Cytoplasm</location>
    </subcellularLocation>
</comment>
<evidence type="ECO:0000256" key="5">
    <source>
        <dbReference type="ARBA" id="ARBA00022840"/>
    </source>
</evidence>
<dbReference type="InterPro" id="IPR038100">
    <property type="entry name" value="NLV2_N_sf"/>
</dbReference>
<dbReference type="Gene3D" id="1.10.8.60">
    <property type="match status" value="2"/>
</dbReference>
<dbReference type="InterPro" id="IPR003960">
    <property type="entry name" value="ATPase_AAA_CS"/>
</dbReference>
<dbReference type="Proteomes" id="UP001279734">
    <property type="component" value="Unassembled WGS sequence"/>
</dbReference>
<dbReference type="Gene3D" id="1.10.10.2010">
    <property type="match status" value="1"/>
</dbReference>
<dbReference type="InterPro" id="IPR027417">
    <property type="entry name" value="P-loop_NTPase"/>
</dbReference>
<dbReference type="InterPro" id="IPR003959">
    <property type="entry name" value="ATPase_AAA_core"/>
</dbReference>
<feature type="domain" description="AAA+ ATPase" evidence="7">
    <location>
        <begin position="271"/>
        <end position="417"/>
    </location>
</feature>
<dbReference type="GO" id="GO:0005737">
    <property type="term" value="C:cytoplasm"/>
    <property type="evidence" value="ECO:0007669"/>
    <property type="project" value="UniProtKB-SubCell"/>
</dbReference>
<evidence type="ECO:0000256" key="1">
    <source>
        <dbReference type="ARBA" id="ARBA00004496"/>
    </source>
</evidence>
<dbReference type="InterPro" id="IPR003593">
    <property type="entry name" value="AAA+_ATPase"/>
</dbReference>
<comment type="similarity">
    <text evidence="2">Belongs to the AAA ATPase family.</text>
</comment>
<dbReference type="PANTHER" id="PTHR48470:SF1">
    <property type="entry name" value="CELL DIVISION CONTROL PROTEIN 48 C ISOFORM 1"/>
    <property type="match status" value="1"/>
</dbReference>
<reference evidence="8" key="1">
    <citation type="submission" date="2023-05" db="EMBL/GenBank/DDBJ databases">
        <title>Nepenthes gracilis genome sequencing.</title>
        <authorList>
            <person name="Fukushima K."/>
        </authorList>
    </citation>
    <scope>NUCLEOTIDE SEQUENCE</scope>
    <source>
        <strain evidence="8">SING2019-196</strain>
    </source>
</reference>
<comment type="caution">
    <text evidence="8">The sequence shown here is derived from an EMBL/GenBank/DDBJ whole genome shotgun (WGS) entry which is preliminary data.</text>
</comment>
<dbReference type="EMBL" id="BSYO01000001">
    <property type="protein sequence ID" value="GMG99523.1"/>
    <property type="molecule type" value="Genomic_DNA"/>
</dbReference>
<dbReference type="GO" id="GO:0005524">
    <property type="term" value="F:ATP binding"/>
    <property type="evidence" value="ECO:0007669"/>
    <property type="project" value="UniProtKB-KW"/>
</dbReference>
<dbReference type="Pfam" id="PF16725">
    <property type="entry name" value="Nucleolin_bd"/>
    <property type="match status" value="1"/>
</dbReference>
<keyword evidence="3" id="KW-0963">Cytoplasm</keyword>
<evidence type="ECO:0000256" key="2">
    <source>
        <dbReference type="ARBA" id="ARBA00006914"/>
    </source>
</evidence>
<dbReference type="Pfam" id="PF17862">
    <property type="entry name" value="AAA_lid_3"/>
    <property type="match status" value="2"/>
</dbReference>
<evidence type="ECO:0000259" key="7">
    <source>
        <dbReference type="SMART" id="SM00382"/>
    </source>
</evidence>
<evidence type="ECO:0000256" key="3">
    <source>
        <dbReference type="ARBA" id="ARBA00022490"/>
    </source>
</evidence>
<dbReference type="GO" id="GO:0016887">
    <property type="term" value="F:ATP hydrolysis activity"/>
    <property type="evidence" value="ECO:0007669"/>
    <property type="project" value="InterPro"/>
</dbReference>